<keyword evidence="3" id="KW-1185">Reference proteome</keyword>
<evidence type="ECO:0000313" key="3">
    <source>
        <dbReference type="Proteomes" id="UP000595437"/>
    </source>
</evidence>
<evidence type="ECO:0000313" key="2">
    <source>
        <dbReference type="EMBL" id="QQP53182.1"/>
    </source>
</evidence>
<dbReference type="EMBL" id="CP045892">
    <property type="protein sequence ID" value="QQP53182.1"/>
    <property type="molecule type" value="Genomic_DNA"/>
</dbReference>
<evidence type="ECO:0000256" key="1">
    <source>
        <dbReference type="SAM" id="MobiDB-lite"/>
    </source>
</evidence>
<sequence>MTRLETSKSSCVWSKVNKFSVGGGGPPISEEQFSPSTIAMLHLQIKELEAEKRRITDEAYHGTQQIRQEATQKIENVHKAQSKQAHLVHRLQSKLSEMKKCNEELESKLFDMGEVSLSAQSKFDDSQENLKTNEENLRSLK</sequence>
<dbReference type="Proteomes" id="UP000595437">
    <property type="component" value="Chromosome 3"/>
</dbReference>
<proteinExistence type="predicted"/>
<feature type="region of interest" description="Disordered" evidence="1">
    <location>
        <begin position="120"/>
        <end position="141"/>
    </location>
</feature>
<gene>
    <name evidence="2" type="ORF">FKW44_005554</name>
</gene>
<protein>
    <submittedName>
        <fullName evidence="2">Uncharacterized protein</fullName>
    </submittedName>
</protein>
<reference evidence="3" key="1">
    <citation type="submission" date="2021-01" db="EMBL/GenBank/DDBJ databases">
        <title>Caligus Genome Assembly.</title>
        <authorList>
            <person name="Gallardo-Escarate C."/>
        </authorList>
    </citation>
    <scope>NUCLEOTIDE SEQUENCE [LARGE SCALE GENOMIC DNA]</scope>
</reference>
<accession>A0A7T8QS52</accession>
<dbReference type="AlphaFoldDB" id="A0A7T8QS52"/>
<feature type="non-terminal residue" evidence="2">
    <location>
        <position position="141"/>
    </location>
</feature>
<organism evidence="2 3">
    <name type="scientific">Caligus rogercresseyi</name>
    <name type="common">Sea louse</name>
    <dbReference type="NCBI Taxonomy" id="217165"/>
    <lineage>
        <taxon>Eukaryota</taxon>
        <taxon>Metazoa</taxon>
        <taxon>Ecdysozoa</taxon>
        <taxon>Arthropoda</taxon>
        <taxon>Crustacea</taxon>
        <taxon>Multicrustacea</taxon>
        <taxon>Hexanauplia</taxon>
        <taxon>Copepoda</taxon>
        <taxon>Siphonostomatoida</taxon>
        <taxon>Caligidae</taxon>
        <taxon>Caligus</taxon>
    </lineage>
</organism>
<name>A0A7T8QS52_CALRO</name>
<feature type="compositionally biased region" description="Basic and acidic residues" evidence="1">
    <location>
        <begin position="131"/>
        <end position="141"/>
    </location>
</feature>